<keyword evidence="3" id="KW-1185">Reference proteome</keyword>
<dbReference type="NCBIfam" id="TIGR02669">
    <property type="entry name" value="SpoIID_LytB"/>
    <property type="match status" value="1"/>
</dbReference>
<evidence type="ECO:0000313" key="2">
    <source>
        <dbReference type="EMBL" id="GAA0036474.1"/>
    </source>
</evidence>
<evidence type="ECO:0000259" key="1">
    <source>
        <dbReference type="Pfam" id="PF08486"/>
    </source>
</evidence>
<sequence length="524" mass="55278">MRASSPGRTASGLVSCLLIAVLVVFTGSLTPAAAAYPTKGAIGSMHRSLGGDKGRLGPAVGPERCTLKDKGCYQTFRSGTIHWTKATGARATWGAIRSAWQKSGWENGKLGYPTSNEYRSGSETRQDFQNGRITWTAKSGAKVQVTTAPSTFTLKGSGFGHGVGMSQYGAQGMAAQGKSATQILEHYYNPATVTQTASNANADITVQLLAGQKSVTLTPSAGRLRVKVSGRTIESGSTITVERTSAGTVRAKVGSKSYESTWLTVEWQGTRYWSGSQKTTVAVSKAQSGSTGTYRHGRIEIRQLKNALNVLGIMRTNSEYLPGIAEVPTSWKPAALQAQAIAARTYAYRNLGPLKAACACNVYDEVTSQHFKGWAHENAKDSGPWRRAVQDTQSGSGASVRNAKVVMYKGGLIDAVYSSSSGGKTNSAAEVWGSDIPYLRSRDDAASKTAAARNPNASWTVKPSQAAMAKAFGLPDVARVDLTRSSSGLVTSAKATSTKGKTATRTGAQLRSSLKLKSASFTLG</sequence>
<comment type="caution">
    <text evidence="2">The sequence shown here is derived from an EMBL/GenBank/DDBJ whole genome shotgun (WGS) entry which is preliminary data.</text>
</comment>
<dbReference type="EMBL" id="BAAAAF010000010">
    <property type="protein sequence ID" value="GAA0036474.1"/>
    <property type="molecule type" value="Genomic_DNA"/>
</dbReference>
<dbReference type="Proteomes" id="UP001498238">
    <property type="component" value="Unassembled WGS sequence"/>
</dbReference>
<dbReference type="InterPro" id="IPR013207">
    <property type="entry name" value="LGFP"/>
</dbReference>
<gene>
    <name evidence="2" type="ORF">NCCP602_24350</name>
</gene>
<reference evidence="2 3" key="1">
    <citation type="submission" date="2024-01" db="EMBL/GenBank/DDBJ databases">
        <title>Characterization of antibiotic resistant novel bacterial strains and their environmental applications.</title>
        <authorList>
            <person name="Manzoor S."/>
            <person name="Abbas S."/>
            <person name="Arshad M."/>
            <person name="Ahmed I."/>
        </authorList>
    </citation>
    <scope>NUCLEOTIDE SEQUENCE [LARGE SCALE GENOMIC DNA]</scope>
    <source>
        <strain evidence="2 3">NCCP-602</strain>
    </source>
</reference>
<evidence type="ECO:0000313" key="3">
    <source>
        <dbReference type="Proteomes" id="UP001498238"/>
    </source>
</evidence>
<name>A0ABN0SPT3_9MICO</name>
<dbReference type="Pfam" id="PF08310">
    <property type="entry name" value="LGFP"/>
    <property type="match status" value="2"/>
</dbReference>
<dbReference type="InterPro" id="IPR013486">
    <property type="entry name" value="SpoIID/LytB"/>
</dbReference>
<dbReference type="InterPro" id="IPR013693">
    <property type="entry name" value="SpoIID/LytB_N"/>
</dbReference>
<accession>A0ABN0SPT3</accession>
<feature type="domain" description="Sporulation stage II protein D amidase enhancer LytB N-terminal" evidence="1">
    <location>
        <begin position="319"/>
        <end position="393"/>
    </location>
</feature>
<organism evidence="2 3">
    <name type="scientific">Brevibacterium metallidurans</name>
    <dbReference type="NCBI Taxonomy" id="1482676"/>
    <lineage>
        <taxon>Bacteria</taxon>
        <taxon>Bacillati</taxon>
        <taxon>Actinomycetota</taxon>
        <taxon>Actinomycetes</taxon>
        <taxon>Micrococcales</taxon>
        <taxon>Brevibacteriaceae</taxon>
        <taxon>Brevibacterium</taxon>
    </lineage>
</organism>
<proteinExistence type="predicted"/>
<protein>
    <recommendedName>
        <fullName evidence="1">Sporulation stage II protein D amidase enhancer LytB N-terminal domain-containing protein</fullName>
    </recommendedName>
</protein>
<dbReference type="RefSeq" id="WP_339393230.1">
    <property type="nucleotide sequence ID" value="NZ_BAAAAF010000010.1"/>
</dbReference>
<dbReference type="Pfam" id="PF08486">
    <property type="entry name" value="SpoIID"/>
    <property type="match status" value="1"/>
</dbReference>